<feature type="transmembrane region" description="Helical" evidence="1">
    <location>
        <begin position="92"/>
        <end position="109"/>
    </location>
</feature>
<comment type="caution">
    <text evidence="2">The sequence shown here is derived from an EMBL/GenBank/DDBJ whole genome shotgun (WGS) entry which is preliminary data.</text>
</comment>
<protein>
    <submittedName>
        <fullName evidence="2">Uncharacterized protein</fullName>
    </submittedName>
</protein>
<name>A0AAU9III6_9CILI</name>
<keyword evidence="1" id="KW-0472">Membrane</keyword>
<sequence>MVKTYLSPPSTLLIFRGLNPSKFTFTMTPSLFLSEISDWPAKATGYYVSLPFSPEVGDTLTVEEINFEHGVVVTVFPDISGMVLVTTREYEQTLFVLFGTLLGSIFGLLQTGGLVMSKFEDGYNYVVNKIKEKLNFEMFGRNMERLRTIFGNSTLVGEFTTAELTVGDVTMDLKDREIKITQSVIL</sequence>
<reference evidence="2" key="1">
    <citation type="submission" date="2021-09" db="EMBL/GenBank/DDBJ databases">
        <authorList>
            <consortium name="AG Swart"/>
            <person name="Singh M."/>
            <person name="Singh A."/>
            <person name="Seah K."/>
            <person name="Emmerich C."/>
        </authorList>
    </citation>
    <scope>NUCLEOTIDE SEQUENCE</scope>
    <source>
        <strain evidence="2">ATCC30299</strain>
    </source>
</reference>
<dbReference type="Proteomes" id="UP001162131">
    <property type="component" value="Unassembled WGS sequence"/>
</dbReference>
<keyword evidence="1" id="KW-0812">Transmembrane</keyword>
<accession>A0AAU9III6</accession>
<dbReference type="AlphaFoldDB" id="A0AAU9III6"/>
<keyword evidence="1" id="KW-1133">Transmembrane helix</keyword>
<evidence type="ECO:0000313" key="3">
    <source>
        <dbReference type="Proteomes" id="UP001162131"/>
    </source>
</evidence>
<evidence type="ECO:0000256" key="1">
    <source>
        <dbReference type="SAM" id="Phobius"/>
    </source>
</evidence>
<organism evidence="2 3">
    <name type="scientific">Blepharisma stoltei</name>
    <dbReference type="NCBI Taxonomy" id="1481888"/>
    <lineage>
        <taxon>Eukaryota</taxon>
        <taxon>Sar</taxon>
        <taxon>Alveolata</taxon>
        <taxon>Ciliophora</taxon>
        <taxon>Postciliodesmatophora</taxon>
        <taxon>Heterotrichea</taxon>
        <taxon>Heterotrichida</taxon>
        <taxon>Blepharismidae</taxon>
        <taxon>Blepharisma</taxon>
    </lineage>
</organism>
<evidence type="ECO:0000313" key="2">
    <source>
        <dbReference type="EMBL" id="CAG9313041.1"/>
    </source>
</evidence>
<keyword evidence="3" id="KW-1185">Reference proteome</keyword>
<dbReference type="EMBL" id="CAJZBQ010000009">
    <property type="protein sequence ID" value="CAG9313041.1"/>
    <property type="molecule type" value="Genomic_DNA"/>
</dbReference>
<gene>
    <name evidence="2" type="ORF">BSTOLATCC_MIC7826</name>
</gene>
<proteinExistence type="predicted"/>